<keyword evidence="2" id="KW-1185">Reference proteome</keyword>
<organism evidence="1 2">
    <name type="scientific">Sporofaciens musculi</name>
    <dbReference type="NCBI Taxonomy" id="2681861"/>
    <lineage>
        <taxon>Bacteria</taxon>
        <taxon>Bacillati</taxon>
        <taxon>Bacillota</taxon>
        <taxon>Clostridia</taxon>
        <taxon>Lachnospirales</taxon>
        <taxon>Lachnospiraceae</taxon>
        <taxon>Sporofaciens</taxon>
    </lineage>
</organism>
<name>A0A7X3SI83_9FIRM</name>
<dbReference type="SFLD" id="SFLDS00003">
    <property type="entry name" value="Haloacid_Dehalogenase"/>
    <property type="match status" value="1"/>
</dbReference>
<dbReference type="Proteomes" id="UP000460412">
    <property type="component" value="Unassembled WGS sequence"/>
</dbReference>
<accession>A0A7X3SI83</accession>
<dbReference type="Gene3D" id="3.40.50.1000">
    <property type="entry name" value="HAD superfamily/HAD-like"/>
    <property type="match status" value="1"/>
</dbReference>
<dbReference type="SFLD" id="SFLDG01140">
    <property type="entry name" value="C2.B:_Phosphomannomutase_and_P"/>
    <property type="match status" value="1"/>
</dbReference>
<gene>
    <name evidence="1" type="ORF">GN277_05605</name>
</gene>
<dbReference type="Gene3D" id="3.30.1240.10">
    <property type="match status" value="1"/>
</dbReference>
<dbReference type="InterPro" id="IPR006379">
    <property type="entry name" value="HAD-SF_hydro_IIB"/>
</dbReference>
<dbReference type="GO" id="GO:0000287">
    <property type="term" value="F:magnesium ion binding"/>
    <property type="evidence" value="ECO:0007669"/>
    <property type="project" value="TreeGrafter"/>
</dbReference>
<dbReference type="PANTHER" id="PTHR10000">
    <property type="entry name" value="PHOSPHOSERINE PHOSPHATASE"/>
    <property type="match status" value="1"/>
</dbReference>
<dbReference type="AlphaFoldDB" id="A0A7X3SI83"/>
<comment type="caution">
    <text evidence="1">The sequence shown here is derived from an EMBL/GenBank/DDBJ whole genome shotgun (WGS) entry which is preliminary data.</text>
</comment>
<dbReference type="RefSeq" id="WP_159750206.1">
    <property type="nucleotide sequence ID" value="NZ_CASSPE010000005.1"/>
</dbReference>
<dbReference type="InterPro" id="IPR000150">
    <property type="entry name" value="Cof"/>
</dbReference>
<protein>
    <submittedName>
        <fullName evidence="1">Cof-type HAD-IIB family hydrolase</fullName>
    </submittedName>
</protein>
<dbReference type="InterPro" id="IPR023214">
    <property type="entry name" value="HAD_sf"/>
</dbReference>
<dbReference type="NCBIfam" id="TIGR00099">
    <property type="entry name" value="Cof-subfamily"/>
    <property type="match status" value="1"/>
</dbReference>
<evidence type="ECO:0000313" key="2">
    <source>
        <dbReference type="Proteomes" id="UP000460412"/>
    </source>
</evidence>
<dbReference type="GO" id="GO:0005829">
    <property type="term" value="C:cytosol"/>
    <property type="evidence" value="ECO:0007669"/>
    <property type="project" value="TreeGrafter"/>
</dbReference>
<dbReference type="Pfam" id="PF08282">
    <property type="entry name" value="Hydrolase_3"/>
    <property type="match status" value="1"/>
</dbReference>
<proteinExistence type="predicted"/>
<dbReference type="InterPro" id="IPR036412">
    <property type="entry name" value="HAD-like_sf"/>
</dbReference>
<dbReference type="PANTHER" id="PTHR10000:SF53">
    <property type="entry name" value="5-AMINO-6-(5-PHOSPHO-D-RIBITYLAMINO)URACIL PHOSPHATASE YBJI-RELATED"/>
    <property type="match status" value="1"/>
</dbReference>
<dbReference type="SUPFAM" id="SSF56784">
    <property type="entry name" value="HAD-like"/>
    <property type="match status" value="1"/>
</dbReference>
<evidence type="ECO:0000313" key="1">
    <source>
        <dbReference type="EMBL" id="MXP74876.1"/>
    </source>
</evidence>
<keyword evidence="1" id="KW-0378">Hydrolase</keyword>
<reference evidence="1 2" key="1">
    <citation type="submission" date="2019-12" db="EMBL/GenBank/DDBJ databases">
        <title>Sporaefaciens musculi gen. nov., sp. nov., a novel bacterium isolated from the caecum of an obese mouse.</title>
        <authorList>
            <person name="Rasmussen T.S."/>
            <person name="Streidl T."/>
            <person name="Hitch T.C.A."/>
            <person name="Wortmann E."/>
            <person name="Deptula P."/>
            <person name="Hansen M."/>
            <person name="Nielsen D.S."/>
            <person name="Clavel T."/>
            <person name="Vogensen F.K."/>
        </authorList>
    </citation>
    <scope>NUCLEOTIDE SEQUENCE [LARGE SCALE GENOMIC DNA]</scope>
    <source>
        <strain evidence="1 2">WCA-9-b2</strain>
    </source>
</reference>
<dbReference type="EMBL" id="WUQX01000001">
    <property type="protein sequence ID" value="MXP74876.1"/>
    <property type="molecule type" value="Genomic_DNA"/>
</dbReference>
<dbReference type="NCBIfam" id="TIGR01484">
    <property type="entry name" value="HAD-SF-IIB"/>
    <property type="match status" value="1"/>
</dbReference>
<sequence>MIKLISSDLDGTILKNGAQELPAGFCDIVKRLKEKGIQFAAASGRQYYNLRLLFDPVKDDIHYIAENGSLCVCHNQVISKGLIERDLGFRIFKAVRERGGCHCLLSCESACYTDSKDPAFIRHILDVVRYDMRIVDRLEEITEPFLKIAVCDFSGTDNIMAYFQKMFEAEIKVVTSGMIWIDFIAPNANKGTALANLAEHLGVMPEECMAFGDQYNDVEMLKFAGTSYAMADCAPGISQYSTDVTDSVEDVLKRL</sequence>
<dbReference type="GO" id="GO:0016791">
    <property type="term" value="F:phosphatase activity"/>
    <property type="evidence" value="ECO:0007669"/>
    <property type="project" value="UniProtKB-ARBA"/>
</dbReference>